<evidence type="ECO:0000313" key="3">
    <source>
        <dbReference type="Proteomes" id="UP000615580"/>
    </source>
</evidence>
<evidence type="ECO:0000256" key="1">
    <source>
        <dbReference type="SAM" id="Phobius"/>
    </source>
</evidence>
<reference evidence="2 3" key="1">
    <citation type="journal article" date="2020" name="J. Clin. Microbiol.">
        <title>Assessing the Genetic Diversity of Austrian Corynebacterium diphtheriae Clinical Isolates, 2011-2019.</title>
        <authorList>
            <person name="Schaeffer J."/>
            <person name="Huhulescu S."/>
            <person name="Stoeger A."/>
            <person name="Allerberger F."/>
            <person name="Ruppitsch W."/>
        </authorList>
    </citation>
    <scope>NUCLEOTIDE SEQUENCE [LARGE SCALE GENOMIC DNA]</scope>
    <source>
        <strain evidence="2 3">04-17</strain>
    </source>
</reference>
<sequence>MKTLTATIVGAILGAVAVIVAIPVSMLLVESKGFEFVWTSDVVTIAIGVFVSTLLSSLWGLYIGFITRNSVTAISVIALVTWMIEPAIQRFAPEISGYLFTLATTGVVLDPHDELLSVGASYLVLIVWLVALGLVSTVLFRRKDIA</sequence>
<dbReference type="GeneID" id="97333057"/>
<dbReference type="RefSeq" id="WP_088266576.1">
    <property type="nucleotide sequence ID" value="NZ_CBCSFR010000013.1"/>
</dbReference>
<protein>
    <recommendedName>
        <fullName evidence="4">ABC-2 family transporter protein</fullName>
    </recommendedName>
</protein>
<keyword evidence="1" id="KW-1133">Transmembrane helix</keyword>
<dbReference type="Proteomes" id="UP000615580">
    <property type="component" value="Unassembled WGS sequence"/>
</dbReference>
<organism evidence="2 3">
    <name type="scientific">Corynebacterium belfantii</name>
    <dbReference type="NCBI Taxonomy" id="2014537"/>
    <lineage>
        <taxon>Bacteria</taxon>
        <taxon>Bacillati</taxon>
        <taxon>Actinomycetota</taxon>
        <taxon>Actinomycetes</taxon>
        <taxon>Mycobacteriales</taxon>
        <taxon>Corynebacteriaceae</taxon>
        <taxon>Corynebacterium</taxon>
    </lineage>
</organism>
<accession>A0ABS0LCR6</accession>
<evidence type="ECO:0000313" key="2">
    <source>
        <dbReference type="EMBL" id="MBG9354474.1"/>
    </source>
</evidence>
<feature type="transmembrane region" description="Helical" evidence="1">
    <location>
        <begin position="61"/>
        <end position="84"/>
    </location>
</feature>
<keyword evidence="1" id="KW-0812">Transmembrane</keyword>
<dbReference type="EMBL" id="JADQUG010000028">
    <property type="protein sequence ID" value="MBG9354474.1"/>
    <property type="molecule type" value="Genomic_DNA"/>
</dbReference>
<evidence type="ECO:0008006" key="4">
    <source>
        <dbReference type="Google" id="ProtNLM"/>
    </source>
</evidence>
<proteinExistence type="predicted"/>
<gene>
    <name evidence="2" type="ORF">I4J41_07650</name>
</gene>
<keyword evidence="3" id="KW-1185">Reference proteome</keyword>
<keyword evidence="1" id="KW-0472">Membrane</keyword>
<feature type="transmembrane region" description="Helical" evidence="1">
    <location>
        <begin position="115"/>
        <end position="140"/>
    </location>
</feature>
<feature type="transmembrane region" description="Helical" evidence="1">
    <location>
        <begin position="36"/>
        <end position="55"/>
    </location>
</feature>
<name>A0ABS0LCR6_9CORY</name>
<feature type="transmembrane region" description="Helical" evidence="1">
    <location>
        <begin position="6"/>
        <end position="29"/>
    </location>
</feature>
<comment type="caution">
    <text evidence="2">The sequence shown here is derived from an EMBL/GenBank/DDBJ whole genome shotgun (WGS) entry which is preliminary data.</text>
</comment>